<protein>
    <submittedName>
        <fullName evidence="1">Uncharacterized protein</fullName>
    </submittedName>
</protein>
<dbReference type="Proteomes" id="UP000409037">
    <property type="component" value="Unassembled WGS sequence"/>
</dbReference>
<proteinExistence type="predicted"/>
<reference evidence="1 2" key="1">
    <citation type="submission" date="2019-09" db="EMBL/GenBank/DDBJ databases">
        <authorList>
            <person name="Chandra G."/>
            <person name="Truman W A."/>
        </authorList>
    </citation>
    <scope>NUCLEOTIDE SEQUENCE [LARGE SCALE GENOMIC DNA]</scope>
    <source>
        <strain evidence="1">PS833</strain>
    </source>
</reference>
<sequence length="206" mass="22955">MPATRQDVIDTLLFAQLAADEDFPEDPNGQDWIEVYKNTFSECGWTFDLQKTTAGEFSSTGQKAFSLRDVFAAVSENNLTANQVAIISAALDTVAELPDESEVKQAFRKHAVLSVEGHKRIRVRVAVVDGSGSLSMASVFFDTRGSVGRLFSEREFAFDEMSGAMNANFYTARFSVRAYNEYRKDTVQWLGTRRQAGRPEVARLSI</sequence>
<accession>A0A5E7AV25</accession>
<dbReference type="EMBL" id="CABVHU010000002">
    <property type="protein sequence ID" value="VVN82956.1"/>
    <property type="molecule type" value="Genomic_DNA"/>
</dbReference>
<gene>
    <name evidence="1" type="ORF">PS833_01235</name>
</gene>
<organism evidence="1 2">
    <name type="scientific">Pseudomonas fluorescens</name>
    <dbReference type="NCBI Taxonomy" id="294"/>
    <lineage>
        <taxon>Bacteria</taxon>
        <taxon>Pseudomonadati</taxon>
        <taxon>Pseudomonadota</taxon>
        <taxon>Gammaproteobacteria</taxon>
        <taxon>Pseudomonadales</taxon>
        <taxon>Pseudomonadaceae</taxon>
        <taxon>Pseudomonas</taxon>
    </lineage>
</organism>
<name>A0A5E7AV25_PSEFL</name>
<evidence type="ECO:0000313" key="1">
    <source>
        <dbReference type="EMBL" id="VVN82956.1"/>
    </source>
</evidence>
<dbReference type="AlphaFoldDB" id="A0A5E7AV25"/>
<evidence type="ECO:0000313" key="2">
    <source>
        <dbReference type="Proteomes" id="UP000409037"/>
    </source>
</evidence>